<dbReference type="Pfam" id="PF21534">
    <property type="entry name" value="Rost"/>
    <property type="match status" value="1"/>
</dbReference>
<keyword evidence="3" id="KW-1185">Reference proteome</keyword>
<dbReference type="PANTHER" id="PTHR12242">
    <property type="entry name" value="OS02G0130600 PROTEIN-RELATED"/>
    <property type="match status" value="1"/>
</dbReference>
<dbReference type="AlphaFoldDB" id="A0A2G8LG46"/>
<feature type="transmembrane region" description="Helical" evidence="1">
    <location>
        <begin position="66"/>
        <end position="86"/>
    </location>
</feature>
<dbReference type="OrthoDB" id="419711at2759"/>
<feature type="transmembrane region" description="Helical" evidence="1">
    <location>
        <begin position="35"/>
        <end position="59"/>
    </location>
</feature>
<evidence type="ECO:0008006" key="4">
    <source>
        <dbReference type="Google" id="ProtNLM"/>
    </source>
</evidence>
<dbReference type="EMBL" id="MRZV01000089">
    <property type="protein sequence ID" value="PIK59216.1"/>
    <property type="molecule type" value="Genomic_DNA"/>
</dbReference>
<feature type="transmembrane region" description="Helical" evidence="1">
    <location>
        <begin position="112"/>
        <end position="138"/>
    </location>
</feature>
<evidence type="ECO:0000313" key="3">
    <source>
        <dbReference type="Proteomes" id="UP000230750"/>
    </source>
</evidence>
<name>A0A2G8LG46_STIJA</name>
<accession>A0A2G8LG46</accession>
<dbReference type="GO" id="GO:0016020">
    <property type="term" value="C:membrane"/>
    <property type="evidence" value="ECO:0007669"/>
    <property type="project" value="TreeGrafter"/>
</dbReference>
<sequence length="161" mass="18314">MPWYFKVTWFLQVIACSSQLATTAFFWVLRSELEYYSINFFTLNVHGVSLALVTFDFLVSANPCRILHSIYIGLFGLMYYLFTYMYHSLGGFNPSGGTYIYEGLLDWEINPMFTALLGIVVVIVGCPPLHIIFFLLYLIKVAFAKCCVCCSFRIPGEGTIS</sequence>
<feature type="transmembrane region" description="Helical" evidence="1">
    <location>
        <begin position="7"/>
        <end position="29"/>
    </location>
</feature>
<gene>
    <name evidence="2" type="ORF">BSL78_03855</name>
</gene>
<evidence type="ECO:0000313" key="2">
    <source>
        <dbReference type="EMBL" id="PIK59216.1"/>
    </source>
</evidence>
<keyword evidence="1" id="KW-1133">Transmembrane helix</keyword>
<keyword evidence="1" id="KW-0812">Transmembrane</keyword>
<keyword evidence="1" id="KW-0472">Membrane</keyword>
<proteinExistence type="predicted"/>
<dbReference type="Proteomes" id="UP000230750">
    <property type="component" value="Unassembled WGS sequence"/>
</dbReference>
<evidence type="ECO:0000256" key="1">
    <source>
        <dbReference type="SAM" id="Phobius"/>
    </source>
</evidence>
<reference evidence="2 3" key="1">
    <citation type="journal article" date="2017" name="PLoS Biol.">
        <title>The sea cucumber genome provides insights into morphological evolution and visceral regeneration.</title>
        <authorList>
            <person name="Zhang X."/>
            <person name="Sun L."/>
            <person name="Yuan J."/>
            <person name="Sun Y."/>
            <person name="Gao Y."/>
            <person name="Zhang L."/>
            <person name="Li S."/>
            <person name="Dai H."/>
            <person name="Hamel J.F."/>
            <person name="Liu C."/>
            <person name="Yu Y."/>
            <person name="Liu S."/>
            <person name="Lin W."/>
            <person name="Guo K."/>
            <person name="Jin S."/>
            <person name="Xu P."/>
            <person name="Storey K.B."/>
            <person name="Huan P."/>
            <person name="Zhang T."/>
            <person name="Zhou Y."/>
            <person name="Zhang J."/>
            <person name="Lin C."/>
            <person name="Li X."/>
            <person name="Xing L."/>
            <person name="Huo D."/>
            <person name="Sun M."/>
            <person name="Wang L."/>
            <person name="Mercier A."/>
            <person name="Li F."/>
            <person name="Yang H."/>
            <person name="Xiang J."/>
        </authorList>
    </citation>
    <scope>NUCLEOTIDE SEQUENCE [LARGE SCALE GENOMIC DNA]</scope>
    <source>
        <strain evidence="2">Shaxun</strain>
        <tissue evidence="2">Muscle</tissue>
    </source>
</reference>
<dbReference type="PANTHER" id="PTHR12242:SF1">
    <property type="entry name" value="MYND-TYPE DOMAIN-CONTAINING PROTEIN"/>
    <property type="match status" value="1"/>
</dbReference>
<dbReference type="InterPro" id="IPR049352">
    <property type="entry name" value="Rost"/>
</dbReference>
<comment type="caution">
    <text evidence="2">The sequence shown here is derived from an EMBL/GenBank/DDBJ whole genome shotgun (WGS) entry which is preliminary data.</text>
</comment>
<protein>
    <recommendedName>
        <fullName evidence="4">Transmembrane protein</fullName>
    </recommendedName>
</protein>
<organism evidence="2 3">
    <name type="scientific">Stichopus japonicus</name>
    <name type="common">Sea cucumber</name>
    <dbReference type="NCBI Taxonomy" id="307972"/>
    <lineage>
        <taxon>Eukaryota</taxon>
        <taxon>Metazoa</taxon>
        <taxon>Echinodermata</taxon>
        <taxon>Eleutherozoa</taxon>
        <taxon>Echinozoa</taxon>
        <taxon>Holothuroidea</taxon>
        <taxon>Aspidochirotacea</taxon>
        <taxon>Aspidochirotida</taxon>
        <taxon>Stichopodidae</taxon>
        <taxon>Apostichopus</taxon>
    </lineage>
</organism>